<evidence type="ECO:0000259" key="1">
    <source>
        <dbReference type="Pfam" id="PF00534"/>
    </source>
</evidence>
<protein>
    <submittedName>
        <fullName evidence="3">Glycosyltransferase</fullName>
        <ecNumber evidence="3">2.4.-.-</ecNumber>
    </submittedName>
</protein>
<dbReference type="InterPro" id="IPR028098">
    <property type="entry name" value="Glyco_trans_4-like_N"/>
</dbReference>
<dbReference type="Pfam" id="PF13439">
    <property type="entry name" value="Glyco_transf_4"/>
    <property type="match status" value="1"/>
</dbReference>
<dbReference type="RefSeq" id="WP_379480142.1">
    <property type="nucleotide sequence ID" value="NZ_JBHLTL010000001.1"/>
</dbReference>
<evidence type="ECO:0000313" key="3">
    <source>
        <dbReference type="EMBL" id="MFC0588648.1"/>
    </source>
</evidence>
<dbReference type="SUPFAM" id="SSF53756">
    <property type="entry name" value="UDP-Glycosyltransferase/glycogen phosphorylase"/>
    <property type="match status" value="1"/>
</dbReference>
<feature type="domain" description="Glycosyl transferase family 1" evidence="1">
    <location>
        <begin position="203"/>
        <end position="336"/>
    </location>
</feature>
<comment type="caution">
    <text evidence="3">The sequence shown here is derived from an EMBL/GenBank/DDBJ whole genome shotgun (WGS) entry which is preliminary data.</text>
</comment>
<organism evidence="3 4">
    <name type="scientific">Novosphingobium aquiterrae</name>
    <dbReference type="NCBI Taxonomy" id="624388"/>
    <lineage>
        <taxon>Bacteria</taxon>
        <taxon>Pseudomonadati</taxon>
        <taxon>Pseudomonadota</taxon>
        <taxon>Alphaproteobacteria</taxon>
        <taxon>Sphingomonadales</taxon>
        <taxon>Sphingomonadaceae</taxon>
        <taxon>Novosphingobium</taxon>
    </lineage>
</organism>
<dbReference type="InterPro" id="IPR001296">
    <property type="entry name" value="Glyco_trans_1"/>
</dbReference>
<proteinExistence type="predicted"/>
<feature type="domain" description="Glycosyltransferase subfamily 4-like N-terminal" evidence="2">
    <location>
        <begin position="16"/>
        <end position="175"/>
    </location>
</feature>
<keyword evidence="3" id="KW-0328">Glycosyltransferase</keyword>
<keyword evidence="4" id="KW-1185">Reference proteome</keyword>
<reference evidence="3 4" key="1">
    <citation type="submission" date="2024-09" db="EMBL/GenBank/DDBJ databases">
        <authorList>
            <person name="Sun Q."/>
            <person name="Mori K."/>
        </authorList>
    </citation>
    <scope>NUCLEOTIDE SEQUENCE [LARGE SCALE GENOMIC DNA]</scope>
    <source>
        <strain evidence="3 4">NCAIM B.02537</strain>
    </source>
</reference>
<dbReference type="EC" id="2.4.-.-" evidence="3"/>
<dbReference type="CDD" id="cd03811">
    <property type="entry name" value="GT4_GT28_WabH-like"/>
    <property type="match status" value="1"/>
</dbReference>
<dbReference type="GO" id="GO:0016757">
    <property type="term" value="F:glycosyltransferase activity"/>
    <property type="evidence" value="ECO:0007669"/>
    <property type="project" value="UniProtKB-KW"/>
</dbReference>
<evidence type="ECO:0000259" key="2">
    <source>
        <dbReference type="Pfam" id="PF13439"/>
    </source>
</evidence>
<dbReference type="Proteomes" id="UP001589943">
    <property type="component" value="Unassembled WGS sequence"/>
</dbReference>
<dbReference type="Pfam" id="PF00534">
    <property type="entry name" value="Glycos_transf_1"/>
    <property type="match status" value="1"/>
</dbReference>
<dbReference type="EMBL" id="JBHLTL010000001">
    <property type="protein sequence ID" value="MFC0588648.1"/>
    <property type="molecule type" value="Genomic_DNA"/>
</dbReference>
<evidence type="ECO:0000313" key="4">
    <source>
        <dbReference type="Proteomes" id="UP001589943"/>
    </source>
</evidence>
<keyword evidence="3" id="KW-0808">Transferase</keyword>
<gene>
    <name evidence="3" type="ORF">ACFFF7_04420</name>
</gene>
<sequence>MSAALRIAVPIHSFEPGGVERVALGLCAAWQVAGAEVAVVLGRREGAMAPDAPSLNYLLEPEPIPTRGFETLWMMWRMIGYLRRNPADVIFCSGNTYAVVIAVLKLVLGRHCPPVAIKISNDLERRDLPQPVRWFYHRWLRIQGRLIDHFVGMAAPMRDEIARWVGVPDDRITIIEDPSLGEEQYAALCALPRGAVPPAGAHYLSIGRLARQKNFPVLLRAFALLADKTSRLTILGEGGERARLEKLARQLGIVDRVALPGHSNATSAALGQADCFVMSSDYEGVPAVTIEALAAGLPIASTACSVSMHGLLGDGAFGILVPPRDPAALAGAMADACVMPFDPAAARRAAAPFRLSQAAPRYLALFQSLTKSAKAAPA</sequence>
<accession>A0ABV6PFN7</accession>
<name>A0ABV6PFN7_9SPHN</name>
<dbReference type="Gene3D" id="3.40.50.2000">
    <property type="entry name" value="Glycogen Phosphorylase B"/>
    <property type="match status" value="2"/>
</dbReference>
<dbReference type="PANTHER" id="PTHR12526">
    <property type="entry name" value="GLYCOSYLTRANSFERASE"/>
    <property type="match status" value="1"/>
</dbReference>
<dbReference type="PANTHER" id="PTHR12526:SF630">
    <property type="entry name" value="GLYCOSYLTRANSFERASE"/>
    <property type="match status" value="1"/>
</dbReference>